<organism evidence="2">
    <name type="scientific">Oryza meridionalis</name>
    <dbReference type="NCBI Taxonomy" id="40149"/>
    <lineage>
        <taxon>Eukaryota</taxon>
        <taxon>Viridiplantae</taxon>
        <taxon>Streptophyta</taxon>
        <taxon>Embryophyta</taxon>
        <taxon>Tracheophyta</taxon>
        <taxon>Spermatophyta</taxon>
        <taxon>Magnoliopsida</taxon>
        <taxon>Liliopsida</taxon>
        <taxon>Poales</taxon>
        <taxon>Poaceae</taxon>
        <taxon>BOP clade</taxon>
        <taxon>Oryzoideae</taxon>
        <taxon>Oryzeae</taxon>
        <taxon>Oryzinae</taxon>
        <taxon>Oryza</taxon>
    </lineage>
</organism>
<sequence>MVGRAMVSINIARSSRIGVGDREEWLSFVVGKKQQPPPPPGEAAASAAAGSRQKHRHSRESQSPEKHRR</sequence>
<protein>
    <submittedName>
        <fullName evidence="2">Uncharacterized protein</fullName>
    </submittedName>
</protein>
<feature type="compositionally biased region" description="Basic and acidic residues" evidence="1">
    <location>
        <begin position="59"/>
        <end position="69"/>
    </location>
</feature>
<keyword evidence="3" id="KW-1185">Reference proteome</keyword>
<feature type="region of interest" description="Disordered" evidence="1">
    <location>
        <begin position="31"/>
        <end position="69"/>
    </location>
</feature>
<evidence type="ECO:0000313" key="3">
    <source>
        <dbReference type="Proteomes" id="UP000008021"/>
    </source>
</evidence>
<dbReference type="Proteomes" id="UP000008021">
    <property type="component" value="Chromosome 3"/>
</dbReference>
<dbReference type="EnsemblPlants" id="OMERI03G32940.1">
    <property type="protein sequence ID" value="OMERI03G32940.1"/>
    <property type="gene ID" value="OMERI03G32940"/>
</dbReference>
<dbReference type="AlphaFoldDB" id="A0A0E0D7I1"/>
<dbReference type="Gramene" id="OMERI03G32940.1">
    <property type="protein sequence ID" value="OMERI03G32940.1"/>
    <property type="gene ID" value="OMERI03G32940"/>
</dbReference>
<dbReference type="HOGENOM" id="CLU_2780145_0_0_1"/>
<reference evidence="2" key="2">
    <citation type="submission" date="2018-05" db="EMBL/GenBank/DDBJ databases">
        <title>OmerRS3 (Oryza meridionalis Reference Sequence Version 3).</title>
        <authorList>
            <person name="Zhang J."/>
            <person name="Kudrna D."/>
            <person name="Lee S."/>
            <person name="Talag J."/>
            <person name="Welchert J."/>
            <person name="Wing R.A."/>
        </authorList>
    </citation>
    <scope>NUCLEOTIDE SEQUENCE [LARGE SCALE GENOMIC DNA]</scope>
    <source>
        <strain evidence="2">cv. OR44</strain>
    </source>
</reference>
<reference evidence="2" key="1">
    <citation type="submission" date="2015-04" db="UniProtKB">
        <authorList>
            <consortium name="EnsemblPlants"/>
        </authorList>
    </citation>
    <scope>IDENTIFICATION</scope>
</reference>
<evidence type="ECO:0000256" key="1">
    <source>
        <dbReference type="SAM" id="MobiDB-lite"/>
    </source>
</evidence>
<proteinExistence type="predicted"/>
<accession>A0A0E0D7I1</accession>
<name>A0A0E0D7I1_9ORYZ</name>
<feature type="compositionally biased region" description="Low complexity" evidence="1">
    <location>
        <begin position="42"/>
        <end position="51"/>
    </location>
</feature>
<evidence type="ECO:0000313" key="2">
    <source>
        <dbReference type="EnsemblPlants" id="OMERI03G32940.1"/>
    </source>
</evidence>